<protein>
    <submittedName>
        <fullName evidence="2">Uncharacterized protein</fullName>
    </submittedName>
</protein>
<evidence type="ECO:0000256" key="1">
    <source>
        <dbReference type="SAM" id="MobiDB-lite"/>
    </source>
</evidence>
<keyword evidence="3" id="KW-1185">Reference proteome</keyword>
<feature type="region of interest" description="Disordered" evidence="1">
    <location>
        <begin position="260"/>
        <end position="285"/>
    </location>
</feature>
<proteinExistence type="predicted"/>
<evidence type="ECO:0000313" key="3">
    <source>
        <dbReference type="Proteomes" id="UP001234880"/>
    </source>
</evidence>
<reference evidence="2 3" key="1">
    <citation type="submission" date="2023-07" db="EMBL/GenBank/DDBJ databases">
        <title>Sequencing the genomes of 1000 actinobacteria strains.</title>
        <authorList>
            <person name="Klenk H.-P."/>
        </authorList>
    </citation>
    <scope>NUCLEOTIDE SEQUENCE [LARGE SCALE GENOMIC DNA]</scope>
    <source>
        <strain evidence="2 3">DSM 41600</strain>
    </source>
</reference>
<feature type="compositionally biased region" description="Low complexity" evidence="1">
    <location>
        <begin position="77"/>
        <end position="97"/>
    </location>
</feature>
<name>A0ABT9KWZ5_9ACTN</name>
<feature type="compositionally biased region" description="Low complexity" evidence="1">
    <location>
        <begin position="1"/>
        <end position="17"/>
    </location>
</feature>
<organism evidence="2 3">
    <name type="scientific">Streptomyces demainii</name>
    <dbReference type="NCBI Taxonomy" id="588122"/>
    <lineage>
        <taxon>Bacteria</taxon>
        <taxon>Bacillati</taxon>
        <taxon>Actinomycetota</taxon>
        <taxon>Actinomycetes</taxon>
        <taxon>Kitasatosporales</taxon>
        <taxon>Streptomycetaceae</taxon>
        <taxon>Streptomyces</taxon>
    </lineage>
</organism>
<dbReference type="Proteomes" id="UP001234880">
    <property type="component" value="Unassembled WGS sequence"/>
</dbReference>
<feature type="compositionally biased region" description="Basic and acidic residues" evidence="1">
    <location>
        <begin position="141"/>
        <end position="151"/>
    </location>
</feature>
<feature type="compositionally biased region" description="Basic residues" evidence="1">
    <location>
        <begin position="268"/>
        <end position="277"/>
    </location>
</feature>
<gene>
    <name evidence="2" type="ORF">JOF35_005232</name>
</gene>
<evidence type="ECO:0000313" key="2">
    <source>
        <dbReference type="EMBL" id="MDP9612955.1"/>
    </source>
</evidence>
<dbReference type="EMBL" id="JAURUE010000001">
    <property type="protein sequence ID" value="MDP9612955.1"/>
    <property type="molecule type" value="Genomic_DNA"/>
</dbReference>
<accession>A0ABT9KWZ5</accession>
<sequence>MSLRVSSTRSSTSAPAARRPHRRCRTPPRPVVPRPARHGRGPADEATGYRGWPACQRRRCPRTTPGARGGRARRGRPTALDAGAPSAAHGAGGTAPPCTLCSSPDTSPRWPADRAGTDCGGQPAERPYPPGPGRGRRHVRRDVCLRTRTSEDTTLAELIEQIDARAGRPSATMRSPSTGWPTASSPGGEPARNPLFDAFSPCRTSTSGVPQGRARDLPRAAQPRNHPLRPQPSGVTRGPTAWRCTWSTRRPVRCRVRGASARSVRAGPGRHRDRRRPALGTARLASKATVRCPDLTSEGLPMTTSFSFHQAMHSFPDQADF</sequence>
<feature type="region of interest" description="Disordered" evidence="1">
    <location>
        <begin position="1"/>
        <end position="241"/>
    </location>
</feature>
<comment type="caution">
    <text evidence="2">The sequence shown here is derived from an EMBL/GenBank/DDBJ whole genome shotgun (WGS) entry which is preliminary data.</text>
</comment>
<feature type="compositionally biased region" description="Polar residues" evidence="1">
    <location>
        <begin position="172"/>
        <end position="185"/>
    </location>
</feature>